<accession>A0AAE0NDR1</accession>
<dbReference type="EMBL" id="JAULSN010000002">
    <property type="protein sequence ID" value="KAK3379625.1"/>
    <property type="molecule type" value="Genomic_DNA"/>
</dbReference>
<dbReference type="AlphaFoldDB" id="A0AAE0NDR1"/>
<protein>
    <submittedName>
        <fullName evidence="2">Uncharacterized protein</fullName>
    </submittedName>
</protein>
<keyword evidence="1" id="KW-0812">Transmembrane</keyword>
<keyword evidence="1" id="KW-1133">Transmembrane helix</keyword>
<organism evidence="2 3">
    <name type="scientific">Lasiosphaeria ovina</name>
    <dbReference type="NCBI Taxonomy" id="92902"/>
    <lineage>
        <taxon>Eukaryota</taxon>
        <taxon>Fungi</taxon>
        <taxon>Dikarya</taxon>
        <taxon>Ascomycota</taxon>
        <taxon>Pezizomycotina</taxon>
        <taxon>Sordariomycetes</taxon>
        <taxon>Sordariomycetidae</taxon>
        <taxon>Sordariales</taxon>
        <taxon>Lasiosphaeriaceae</taxon>
        <taxon>Lasiosphaeria</taxon>
    </lineage>
</organism>
<proteinExistence type="predicted"/>
<feature type="transmembrane region" description="Helical" evidence="1">
    <location>
        <begin position="58"/>
        <end position="81"/>
    </location>
</feature>
<name>A0AAE0NDR1_9PEZI</name>
<evidence type="ECO:0000313" key="3">
    <source>
        <dbReference type="Proteomes" id="UP001287356"/>
    </source>
</evidence>
<comment type="caution">
    <text evidence="2">The sequence shown here is derived from an EMBL/GenBank/DDBJ whole genome shotgun (WGS) entry which is preliminary data.</text>
</comment>
<sequence length="185" mass="20746">MLWTGKALLDILLVITRTGILVITRLNQLVVTSLFPLKLFRAYNAKNLRFGCFFQPSLGAGLLFVSRHMVLIITSRGFLAITDRRIGRNRIFLGPEETVPPVALLRLRKLCYEFRGVVIIDAGLFLIAGRAVLVSAGRVGLTIFPHEAVDVGSQHFSHRQGVIVVEAHPSVRRVWLLVLFVIHNR</sequence>
<keyword evidence="1" id="KW-0472">Membrane</keyword>
<reference evidence="2" key="1">
    <citation type="journal article" date="2023" name="Mol. Phylogenet. Evol.">
        <title>Genome-scale phylogeny and comparative genomics of the fungal order Sordariales.</title>
        <authorList>
            <person name="Hensen N."/>
            <person name="Bonometti L."/>
            <person name="Westerberg I."/>
            <person name="Brannstrom I.O."/>
            <person name="Guillou S."/>
            <person name="Cros-Aarteil S."/>
            <person name="Calhoun S."/>
            <person name="Haridas S."/>
            <person name="Kuo A."/>
            <person name="Mondo S."/>
            <person name="Pangilinan J."/>
            <person name="Riley R."/>
            <person name="LaButti K."/>
            <person name="Andreopoulos B."/>
            <person name="Lipzen A."/>
            <person name="Chen C."/>
            <person name="Yan M."/>
            <person name="Daum C."/>
            <person name="Ng V."/>
            <person name="Clum A."/>
            <person name="Steindorff A."/>
            <person name="Ohm R.A."/>
            <person name="Martin F."/>
            <person name="Silar P."/>
            <person name="Natvig D.O."/>
            <person name="Lalanne C."/>
            <person name="Gautier V."/>
            <person name="Ament-Velasquez S.L."/>
            <person name="Kruys A."/>
            <person name="Hutchinson M.I."/>
            <person name="Powell A.J."/>
            <person name="Barry K."/>
            <person name="Miller A.N."/>
            <person name="Grigoriev I.V."/>
            <person name="Debuchy R."/>
            <person name="Gladieux P."/>
            <person name="Hiltunen Thoren M."/>
            <person name="Johannesson H."/>
        </authorList>
    </citation>
    <scope>NUCLEOTIDE SEQUENCE</scope>
    <source>
        <strain evidence="2">CBS 958.72</strain>
    </source>
</reference>
<evidence type="ECO:0000313" key="2">
    <source>
        <dbReference type="EMBL" id="KAK3379625.1"/>
    </source>
</evidence>
<dbReference type="Proteomes" id="UP001287356">
    <property type="component" value="Unassembled WGS sequence"/>
</dbReference>
<keyword evidence="3" id="KW-1185">Reference proteome</keyword>
<evidence type="ECO:0000256" key="1">
    <source>
        <dbReference type="SAM" id="Phobius"/>
    </source>
</evidence>
<reference evidence="2" key="2">
    <citation type="submission" date="2023-06" db="EMBL/GenBank/DDBJ databases">
        <authorList>
            <consortium name="Lawrence Berkeley National Laboratory"/>
            <person name="Haridas S."/>
            <person name="Hensen N."/>
            <person name="Bonometti L."/>
            <person name="Westerberg I."/>
            <person name="Brannstrom I.O."/>
            <person name="Guillou S."/>
            <person name="Cros-Aarteil S."/>
            <person name="Calhoun S."/>
            <person name="Kuo A."/>
            <person name="Mondo S."/>
            <person name="Pangilinan J."/>
            <person name="Riley R."/>
            <person name="Labutti K."/>
            <person name="Andreopoulos B."/>
            <person name="Lipzen A."/>
            <person name="Chen C."/>
            <person name="Yanf M."/>
            <person name="Daum C."/>
            <person name="Ng V."/>
            <person name="Clum A."/>
            <person name="Steindorff A."/>
            <person name="Ohm R."/>
            <person name="Martin F."/>
            <person name="Silar P."/>
            <person name="Natvig D."/>
            <person name="Lalanne C."/>
            <person name="Gautier V."/>
            <person name="Ament-Velasquez S.L."/>
            <person name="Kruys A."/>
            <person name="Hutchinson M.I."/>
            <person name="Powell A.J."/>
            <person name="Barry K."/>
            <person name="Miller A.N."/>
            <person name="Grigoriev I.V."/>
            <person name="Debuchy R."/>
            <person name="Gladieux P."/>
            <person name="Thoren M.H."/>
            <person name="Johannesson H."/>
        </authorList>
    </citation>
    <scope>NUCLEOTIDE SEQUENCE</scope>
    <source>
        <strain evidence="2">CBS 958.72</strain>
    </source>
</reference>
<gene>
    <name evidence="2" type="ORF">B0T24DRAFT_612499</name>
</gene>